<dbReference type="InterPro" id="IPR013589">
    <property type="entry name" value="Bac_transglu_N"/>
</dbReference>
<dbReference type="SUPFAM" id="SSF54001">
    <property type="entry name" value="Cysteine proteinases"/>
    <property type="match status" value="1"/>
</dbReference>
<dbReference type="EMBL" id="QXFL01000002">
    <property type="protein sequence ID" value="RIV87722.1"/>
    <property type="molecule type" value="Genomic_DNA"/>
</dbReference>
<dbReference type="SMART" id="SM00460">
    <property type="entry name" value="TGc"/>
    <property type="match status" value="1"/>
</dbReference>
<accession>A0A418NU98</accession>
<organism evidence="2 3">
    <name type="scientific">Aurantiacibacter zhengii</name>
    <dbReference type="NCBI Taxonomy" id="2307003"/>
    <lineage>
        <taxon>Bacteria</taxon>
        <taxon>Pseudomonadati</taxon>
        <taxon>Pseudomonadota</taxon>
        <taxon>Alphaproteobacteria</taxon>
        <taxon>Sphingomonadales</taxon>
        <taxon>Erythrobacteraceae</taxon>
        <taxon>Aurantiacibacter</taxon>
    </lineage>
</organism>
<reference evidence="2 3" key="1">
    <citation type="submission" date="2018-08" db="EMBL/GenBank/DDBJ databases">
        <title>Erythrobacter zhengii sp.nov., a bacterium isolated from deep-sea sediment.</title>
        <authorList>
            <person name="Fang C."/>
            <person name="Wu Y.-H."/>
            <person name="Sun C."/>
            <person name="Wang H."/>
            <person name="Cheng H."/>
            <person name="Meng F.-X."/>
            <person name="Wang C.-S."/>
            <person name="Xu X.-W."/>
        </authorList>
    </citation>
    <scope>NUCLEOTIDE SEQUENCE [LARGE SCALE GENOMIC DNA]</scope>
    <source>
        <strain evidence="2 3">V18</strain>
    </source>
</reference>
<dbReference type="PANTHER" id="PTHR33490">
    <property type="entry name" value="BLR5614 PROTEIN-RELATED"/>
    <property type="match status" value="1"/>
</dbReference>
<evidence type="ECO:0000313" key="3">
    <source>
        <dbReference type="Proteomes" id="UP000286576"/>
    </source>
</evidence>
<dbReference type="InterPro" id="IPR002931">
    <property type="entry name" value="Transglutaminase-like"/>
</dbReference>
<sequence>MPTVSINHVTRYRYQREVAFGEHRILVRPRESYDQRVLSAELTIDPEPRELRWLQDVFGNAVAIARFDTRADELEIHATAEVEHLPIRPDDIAIEEYARQYPFTYSAEDMPDLLRSIERRYPDTDREIDRWARSFLSDKATDTLGLLRRMTDAIYTDFEYEPRFEKGVQSPLATLNLRKGTCRDYAVLMMEAVRALGFAARFVSGYLYSAGDDHAPVGGHSTHAWLRVFIPGSGWIEFDPTNGIVGNRGLIRVAVAREPSQALPLSGTWVGQRGSHIDMDVDVRITRVDLETSHPAAPRKDNQSC</sequence>
<evidence type="ECO:0000313" key="2">
    <source>
        <dbReference type="EMBL" id="RIV87722.1"/>
    </source>
</evidence>
<proteinExistence type="predicted"/>
<dbReference type="Proteomes" id="UP000286576">
    <property type="component" value="Unassembled WGS sequence"/>
</dbReference>
<dbReference type="OrthoDB" id="9804023at2"/>
<keyword evidence="3" id="KW-1185">Reference proteome</keyword>
<protein>
    <submittedName>
        <fullName evidence="2">Transglutaminase family protein</fullName>
    </submittedName>
</protein>
<evidence type="ECO:0000259" key="1">
    <source>
        <dbReference type="SMART" id="SM00460"/>
    </source>
</evidence>
<dbReference type="Pfam" id="PF08379">
    <property type="entry name" value="Bact_transglu_N"/>
    <property type="match status" value="1"/>
</dbReference>
<gene>
    <name evidence="2" type="ORF">D2V07_05130</name>
</gene>
<dbReference type="Gene3D" id="3.10.620.30">
    <property type="match status" value="1"/>
</dbReference>
<name>A0A418NU98_9SPHN</name>
<dbReference type="InterPro" id="IPR038765">
    <property type="entry name" value="Papain-like_cys_pep_sf"/>
</dbReference>
<dbReference type="Pfam" id="PF01841">
    <property type="entry name" value="Transglut_core"/>
    <property type="match status" value="1"/>
</dbReference>
<dbReference type="PANTHER" id="PTHR33490:SF1">
    <property type="entry name" value="SLL1233 PROTEIN"/>
    <property type="match status" value="1"/>
</dbReference>
<comment type="caution">
    <text evidence="2">The sequence shown here is derived from an EMBL/GenBank/DDBJ whole genome shotgun (WGS) entry which is preliminary data.</text>
</comment>
<dbReference type="AlphaFoldDB" id="A0A418NU98"/>
<feature type="domain" description="Transglutaminase-like" evidence="1">
    <location>
        <begin position="174"/>
        <end position="242"/>
    </location>
</feature>
<dbReference type="RefSeq" id="WP_119585424.1">
    <property type="nucleotide sequence ID" value="NZ_CAWODQ010000012.1"/>
</dbReference>